<evidence type="ECO:0000313" key="2">
    <source>
        <dbReference type="EMBL" id="KAK9773886.1"/>
    </source>
</evidence>
<dbReference type="EMBL" id="JARVKM010000046">
    <property type="protein sequence ID" value="KAK9773886.1"/>
    <property type="molecule type" value="Genomic_DNA"/>
</dbReference>
<sequence length="332" mass="38008">MYRSSQPDPRINDRNDAQPREYIQRNATGFDFERVHTGDRLGRAVPENLMEHRYSRIPPPPPPPPYEKLPREEAYCTGYYNSTADHSSTTPVADHIYESYDRRGMYAPPTGEDSRDSRDCLGGPMRSTIPEPFVYERPRVEVDRHQSSRAPPVPVGQRESFREYPPPSFHHLARPSRELPSVRPSRLPQTQLKNTRAVSSREELGLTPEFGEFGSYPASAREMSSFRPAPACSQTRERETLQREPPVHIYINTGTQSVNQLAEPSPRRATATSTAEETDRGRRHQSHDSRRDREHQSSNTKDSPRKVSDKPSRHKSKQKSTRTQNPDLCVPQ</sequence>
<dbReference type="Proteomes" id="UP001465668">
    <property type="component" value="Unassembled WGS sequence"/>
</dbReference>
<evidence type="ECO:0000313" key="3">
    <source>
        <dbReference type="Proteomes" id="UP001465668"/>
    </source>
</evidence>
<protein>
    <submittedName>
        <fullName evidence="2">Uncharacterized protein</fullName>
    </submittedName>
</protein>
<feature type="compositionally biased region" description="Polar residues" evidence="1">
    <location>
        <begin position="252"/>
        <end position="262"/>
    </location>
</feature>
<comment type="caution">
    <text evidence="2">The sequence shown here is derived from an EMBL/GenBank/DDBJ whole genome shotgun (WGS) entry which is preliminary data.</text>
</comment>
<feature type="region of interest" description="Disordered" evidence="1">
    <location>
        <begin position="1"/>
        <end position="20"/>
    </location>
</feature>
<reference evidence="2 3" key="1">
    <citation type="submission" date="2024-02" db="EMBL/GenBank/DDBJ databases">
        <title>First draft genome assembly of two strains of Seiridium cardinale.</title>
        <authorList>
            <person name="Emiliani G."/>
            <person name="Scali E."/>
        </authorList>
    </citation>
    <scope>NUCLEOTIDE SEQUENCE [LARGE SCALE GENOMIC DNA]</scope>
    <source>
        <strain evidence="2 3">BM-138-000479</strain>
    </source>
</reference>
<organism evidence="2 3">
    <name type="scientific">Seiridium cardinale</name>
    <dbReference type="NCBI Taxonomy" id="138064"/>
    <lineage>
        <taxon>Eukaryota</taxon>
        <taxon>Fungi</taxon>
        <taxon>Dikarya</taxon>
        <taxon>Ascomycota</taxon>
        <taxon>Pezizomycotina</taxon>
        <taxon>Sordariomycetes</taxon>
        <taxon>Xylariomycetidae</taxon>
        <taxon>Amphisphaeriales</taxon>
        <taxon>Sporocadaceae</taxon>
        <taxon>Seiridium</taxon>
    </lineage>
</organism>
<feature type="region of interest" description="Disordered" evidence="1">
    <location>
        <begin position="103"/>
        <end position="332"/>
    </location>
</feature>
<accession>A0ABR2XJG6</accession>
<name>A0ABR2XJG6_9PEZI</name>
<feature type="compositionally biased region" description="Polar residues" evidence="1">
    <location>
        <begin position="187"/>
        <end position="198"/>
    </location>
</feature>
<proteinExistence type="predicted"/>
<gene>
    <name evidence="2" type="ORF">SCAR479_09527</name>
</gene>
<keyword evidence="3" id="KW-1185">Reference proteome</keyword>
<feature type="compositionally biased region" description="Basic and acidic residues" evidence="1">
    <location>
        <begin position="10"/>
        <end position="20"/>
    </location>
</feature>
<evidence type="ECO:0000256" key="1">
    <source>
        <dbReference type="SAM" id="MobiDB-lite"/>
    </source>
</evidence>
<feature type="compositionally biased region" description="Basic and acidic residues" evidence="1">
    <location>
        <begin position="134"/>
        <end position="146"/>
    </location>
</feature>
<feature type="compositionally biased region" description="Basic and acidic residues" evidence="1">
    <location>
        <begin position="235"/>
        <end position="246"/>
    </location>
</feature>
<feature type="compositionally biased region" description="Basic and acidic residues" evidence="1">
    <location>
        <begin position="286"/>
        <end position="311"/>
    </location>
</feature>